<evidence type="ECO:0000313" key="1">
    <source>
        <dbReference type="EMBL" id="VAX31171.1"/>
    </source>
</evidence>
<accession>A0A3B1CX99</accession>
<reference evidence="1" key="1">
    <citation type="submission" date="2018-06" db="EMBL/GenBank/DDBJ databases">
        <authorList>
            <person name="Zhirakovskaya E."/>
        </authorList>
    </citation>
    <scope>NUCLEOTIDE SEQUENCE</scope>
</reference>
<dbReference type="AlphaFoldDB" id="A0A3B1CX99"/>
<gene>
    <name evidence="1" type="ORF">MNBD_NITROSPINAE05-625</name>
</gene>
<sequence>MAIFFSALLITPPLGAQGNTPLPSACIASLQNPKLKNIDCILKFDLDKRTQKSMQANTAGLIRNAACATKISVARKMIVAALRDGKTMQVPRQQVQCNIFAFGKPVLTKFYMAPTIHFSKGKAIQTKPGMSDVVGIPEILAKLLADWVNSSEVIEAAMLNEVNRSLEYIRPLPLKK</sequence>
<dbReference type="EMBL" id="UOGG01000144">
    <property type="protein sequence ID" value="VAX31171.1"/>
    <property type="molecule type" value="Genomic_DNA"/>
</dbReference>
<proteinExistence type="predicted"/>
<name>A0A3B1CX99_9ZZZZ</name>
<protein>
    <submittedName>
        <fullName evidence="1">Uncharacterized protein</fullName>
    </submittedName>
</protein>
<organism evidence="1">
    <name type="scientific">hydrothermal vent metagenome</name>
    <dbReference type="NCBI Taxonomy" id="652676"/>
    <lineage>
        <taxon>unclassified sequences</taxon>
        <taxon>metagenomes</taxon>
        <taxon>ecological metagenomes</taxon>
    </lineage>
</organism>